<dbReference type="GO" id="GO:0016874">
    <property type="term" value="F:ligase activity"/>
    <property type="evidence" value="ECO:0007669"/>
    <property type="project" value="UniProtKB-KW"/>
</dbReference>
<keyword evidence="1" id="KW-0436">Ligase</keyword>
<dbReference type="FunFam" id="3.40.50.20:FF:000010">
    <property type="entry name" value="Propionyl-CoA carboxylase subunit alpha"/>
    <property type="match status" value="1"/>
</dbReference>
<dbReference type="Proteomes" id="UP001161325">
    <property type="component" value="Unassembled WGS sequence"/>
</dbReference>
<dbReference type="PROSITE" id="PS50975">
    <property type="entry name" value="ATP_GRASP"/>
    <property type="match status" value="1"/>
</dbReference>
<dbReference type="NCBIfam" id="NF006367">
    <property type="entry name" value="PRK08591.1"/>
    <property type="match status" value="1"/>
</dbReference>
<accession>A0AA37Q6D5</accession>
<feature type="domain" description="ATP-grasp" evidence="9">
    <location>
        <begin position="120"/>
        <end position="317"/>
    </location>
</feature>
<dbReference type="Gene3D" id="3.30.470.20">
    <property type="entry name" value="ATP-grasp fold, B domain"/>
    <property type="match status" value="1"/>
</dbReference>
<dbReference type="SUPFAM" id="SSF56059">
    <property type="entry name" value="Glutathione synthetase ATP-binding domain-like"/>
    <property type="match status" value="1"/>
</dbReference>
<gene>
    <name evidence="11" type="primary">accC</name>
    <name evidence="11" type="ORF">rosag_39080</name>
</gene>
<evidence type="ECO:0000313" key="11">
    <source>
        <dbReference type="EMBL" id="GLC27395.1"/>
    </source>
</evidence>
<dbReference type="SUPFAM" id="SSF51246">
    <property type="entry name" value="Rudiment single hybrid motif"/>
    <property type="match status" value="1"/>
</dbReference>
<dbReference type="FunFam" id="3.30.1490.20:FF:000018">
    <property type="entry name" value="Biotin carboxylase"/>
    <property type="match status" value="1"/>
</dbReference>
<dbReference type="FunFam" id="3.30.470.20:FF:000028">
    <property type="entry name" value="Methylcrotonoyl-CoA carboxylase subunit alpha, mitochondrial"/>
    <property type="match status" value="1"/>
</dbReference>
<comment type="caution">
    <text evidence="11">The sequence shown here is derived from an EMBL/GenBank/DDBJ whole genome shotgun (WGS) entry which is preliminary data.</text>
</comment>
<feature type="region of interest" description="Disordered" evidence="8">
    <location>
        <begin position="476"/>
        <end position="513"/>
    </location>
</feature>
<name>A0AA37Q6D5_9BACT</name>
<evidence type="ECO:0000256" key="3">
    <source>
        <dbReference type="ARBA" id="ARBA00022741"/>
    </source>
</evidence>
<evidence type="ECO:0000256" key="4">
    <source>
        <dbReference type="ARBA" id="ARBA00022840"/>
    </source>
</evidence>
<organism evidence="11 12">
    <name type="scientific">Roseisolibacter agri</name>
    <dbReference type="NCBI Taxonomy" id="2014610"/>
    <lineage>
        <taxon>Bacteria</taxon>
        <taxon>Pseudomonadati</taxon>
        <taxon>Gemmatimonadota</taxon>
        <taxon>Gemmatimonadia</taxon>
        <taxon>Gemmatimonadales</taxon>
        <taxon>Gemmatimonadaceae</taxon>
        <taxon>Roseisolibacter</taxon>
    </lineage>
</organism>
<dbReference type="InterPro" id="IPR005481">
    <property type="entry name" value="BC-like_N"/>
</dbReference>
<dbReference type="InterPro" id="IPR016185">
    <property type="entry name" value="PreATP-grasp_dom_sf"/>
</dbReference>
<dbReference type="InterPro" id="IPR011764">
    <property type="entry name" value="Biotin_carboxylation_dom"/>
</dbReference>
<keyword evidence="4 7" id="KW-0067">ATP-binding</keyword>
<dbReference type="SMART" id="SM00878">
    <property type="entry name" value="Biotin_carb_C"/>
    <property type="match status" value="1"/>
</dbReference>
<evidence type="ECO:0000256" key="5">
    <source>
        <dbReference type="ARBA" id="ARBA00022842"/>
    </source>
</evidence>
<dbReference type="Pfam" id="PF02786">
    <property type="entry name" value="CPSase_L_D2"/>
    <property type="match status" value="1"/>
</dbReference>
<keyword evidence="12" id="KW-1185">Reference proteome</keyword>
<dbReference type="PANTHER" id="PTHR18866">
    <property type="entry name" value="CARBOXYLASE:PYRUVATE/ACETYL-COA/PROPIONYL-COA CARBOXYLASE"/>
    <property type="match status" value="1"/>
</dbReference>
<protein>
    <submittedName>
        <fullName evidence="11">Acetyl-CoA carboxylase biotin carboxylase subunit</fullName>
    </submittedName>
</protein>
<dbReference type="Pfam" id="PF02785">
    <property type="entry name" value="Biotin_carb_C"/>
    <property type="match status" value="1"/>
</dbReference>
<evidence type="ECO:0000259" key="9">
    <source>
        <dbReference type="PROSITE" id="PS50975"/>
    </source>
</evidence>
<proteinExistence type="predicted"/>
<dbReference type="InterPro" id="IPR050856">
    <property type="entry name" value="Biotin_carboxylase_complex"/>
</dbReference>
<feature type="compositionally biased region" description="Low complexity" evidence="8">
    <location>
        <begin position="477"/>
        <end position="504"/>
    </location>
</feature>
<dbReference type="InterPro" id="IPR005482">
    <property type="entry name" value="Biotin_COase_C"/>
</dbReference>
<dbReference type="Pfam" id="PF00289">
    <property type="entry name" value="Biotin_carb_N"/>
    <property type="match status" value="1"/>
</dbReference>
<evidence type="ECO:0000313" key="12">
    <source>
        <dbReference type="Proteomes" id="UP001161325"/>
    </source>
</evidence>
<dbReference type="PROSITE" id="PS50979">
    <property type="entry name" value="BC"/>
    <property type="match status" value="1"/>
</dbReference>
<keyword evidence="3 7" id="KW-0547">Nucleotide-binding</keyword>
<evidence type="ECO:0000256" key="6">
    <source>
        <dbReference type="ARBA" id="ARBA00023267"/>
    </source>
</evidence>
<dbReference type="RefSeq" id="WP_284351834.1">
    <property type="nucleotide sequence ID" value="NZ_BRXS01000006.1"/>
</dbReference>
<dbReference type="InterPro" id="IPR011761">
    <property type="entry name" value="ATP-grasp"/>
</dbReference>
<evidence type="ECO:0000256" key="8">
    <source>
        <dbReference type="SAM" id="MobiDB-lite"/>
    </source>
</evidence>
<evidence type="ECO:0000259" key="10">
    <source>
        <dbReference type="PROSITE" id="PS50979"/>
    </source>
</evidence>
<dbReference type="InterPro" id="IPR005479">
    <property type="entry name" value="CPAse_ATP-bd"/>
</dbReference>
<evidence type="ECO:0000256" key="7">
    <source>
        <dbReference type="PROSITE-ProRule" id="PRU00409"/>
    </source>
</evidence>
<dbReference type="SUPFAM" id="SSF52440">
    <property type="entry name" value="PreATP-grasp domain"/>
    <property type="match status" value="1"/>
</dbReference>
<dbReference type="InterPro" id="IPR004549">
    <property type="entry name" value="Acetyl_CoA_COase_biotin_COase"/>
</dbReference>
<dbReference type="GO" id="GO:0005524">
    <property type="term" value="F:ATP binding"/>
    <property type="evidence" value="ECO:0007669"/>
    <property type="project" value="UniProtKB-UniRule"/>
</dbReference>
<dbReference type="GO" id="GO:0046872">
    <property type="term" value="F:metal ion binding"/>
    <property type="evidence" value="ECO:0007669"/>
    <property type="project" value="UniProtKB-KW"/>
</dbReference>
<keyword evidence="2" id="KW-0479">Metal-binding</keyword>
<evidence type="ECO:0000256" key="1">
    <source>
        <dbReference type="ARBA" id="ARBA00022598"/>
    </source>
</evidence>
<feature type="domain" description="Biotin carboxylation" evidence="10">
    <location>
        <begin position="1"/>
        <end position="446"/>
    </location>
</feature>
<sequence length="513" mass="55370">MFNKVLVANRGEIALRVIRACQELGVRTVAVYSDADARAPHVREADEAVHVGPPPSAQSYLLGDRLIEAARRTGAEAIHPGYGFLSEREWFARAVRDAGLVFVGPPAEAIEAMGSKTAARQLAIRAGTPVVPGTTEPLRDADEAAQIAASFGYPVLLKAAAGGGGKGMRVVRSPDEVAGALAAAQREAKNSFGDDAVYVEKYIEGPRHVEIQVLGDQHGNMLHLGERECSVQRRHQKMIEEAPSVAVTPELRARMGAAAVAAARAASYVNAGTCEFLLDRDGNFYFLEMNTRIQVEHPVTELVMGVDLVQWQLRVAAGERLPFAQEDLVPRGWAIECRITSEDPANGFLPSTGRIQYLHLPSGPGVRWDGGIETGSEVGLFYDPMLAKLIVHARTRELAIARMHRALLELTVEGVETSRDFHLRVMEHDDFRRGDISIQWLEQNLAEIVGAPASAEERRIAAIAAALVADRDRAGRRPAVTSAAPAPAASNGAPAASADAWRQAARVEGLRPR</sequence>
<dbReference type="PROSITE" id="PS00867">
    <property type="entry name" value="CPSASE_2"/>
    <property type="match status" value="1"/>
</dbReference>
<dbReference type="PANTHER" id="PTHR18866:SF33">
    <property type="entry name" value="METHYLCROTONOYL-COA CARBOXYLASE SUBUNIT ALPHA, MITOCHONDRIAL-RELATED"/>
    <property type="match status" value="1"/>
</dbReference>
<keyword evidence="6" id="KW-0092">Biotin</keyword>
<keyword evidence="5" id="KW-0460">Magnesium</keyword>
<dbReference type="InterPro" id="IPR011054">
    <property type="entry name" value="Rudment_hybrid_motif"/>
</dbReference>
<evidence type="ECO:0000256" key="2">
    <source>
        <dbReference type="ARBA" id="ARBA00022723"/>
    </source>
</evidence>
<dbReference type="AlphaFoldDB" id="A0AA37Q6D5"/>
<dbReference type="NCBIfam" id="TIGR00514">
    <property type="entry name" value="accC"/>
    <property type="match status" value="1"/>
</dbReference>
<dbReference type="PROSITE" id="PS00866">
    <property type="entry name" value="CPSASE_1"/>
    <property type="match status" value="1"/>
</dbReference>
<dbReference type="EMBL" id="BRXS01000006">
    <property type="protein sequence ID" value="GLC27395.1"/>
    <property type="molecule type" value="Genomic_DNA"/>
</dbReference>
<reference evidence="11" key="1">
    <citation type="submission" date="2022-08" db="EMBL/GenBank/DDBJ databases">
        <title>Draft genome sequencing of Roseisolibacter agri AW1220.</title>
        <authorList>
            <person name="Tobiishi Y."/>
            <person name="Tonouchi A."/>
        </authorList>
    </citation>
    <scope>NUCLEOTIDE SEQUENCE</scope>
    <source>
        <strain evidence="11">AW1220</strain>
    </source>
</reference>